<keyword evidence="5 6" id="KW-0408">Iron</keyword>
<keyword evidence="9" id="KW-1185">Reference proteome</keyword>
<dbReference type="InterPro" id="IPR009056">
    <property type="entry name" value="Cyt_c-like_dom"/>
</dbReference>
<evidence type="ECO:0000313" key="9">
    <source>
        <dbReference type="Proteomes" id="UP001181355"/>
    </source>
</evidence>
<dbReference type="InterPro" id="IPR036909">
    <property type="entry name" value="Cyt_c-like_dom_sf"/>
</dbReference>
<organism evidence="8 9">
    <name type="scientific">Undibacterium cyanobacteriorum</name>
    <dbReference type="NCBI Taxonomy" id="3073561"/>
    <lineage>
        <taxon>Bacteria</taxon>
        <taxon>Pseudomonadati</taxon>
        <taxon>Pseudomonadota</taxon>
        <taxon>Betaproteobacteria</taxon>
        <taxon>Burkholderiales</taxon>
        <taxon>Oxalobacteraceae</taxon>
        <taxon>Undibacterium</taxon>
    </lineage>
</organism>
<dbReference type="SUPFAM" id="SSF46626">
    <property type="entry name" value="Cytochrome c"/>
    <property type="match status" value="1"/>
</dbReference>
<keyword evidence="4" id="KW-0249">Electron transport</keyword>
<dbReference type="PROSITE" id="PS51007">
    <property type="entry name" value="CYTC"/>
    <property type="match status" value="1"/>
</dbReference>
<dbReference type="Proteomes" id="UP001181355">
    <property type="component" value="Chromosome"/>
</dbReference>
<name>A0ABY9RFP2_9BURK</name>
<dbReference type="EMBL" id="CP133720">
    <property type="protein sequence ID" value="WMW80046.1"/>
    <property type="molecule type" value="Genomic_DNA"/>
</dbReference>
<gene>
    <name evidence="8" type="ORF">RF679_15540</name>
</gene>
<dbReference type="Pfam" id="PF00034">
    <property type="entry name" value="Cytochrom_C"/>
    <property type="match status" value="1"/>
</dbReference>
<keyword evidence="1" id="KW-0813">Transport</keyword>
<protein>
    <submittedName>
        <fullName evidence="8">Cytochrome c</fullName>
    </submittedName>
</protein>
<keyword evidence="3 6" id="KW-0479">Metal-binding</keyword>
<dbReference type="Gene3D" id="1.10.760.10">
    <property type="entry name" value="Cytochrome c-like domain"/>
    <property type="match status" value="1"/>
</dbReference>
<keyword evidence="2 6" id="KW-0349">Heme</keyword>
<evidence type="ECO:0000256" key="2">
    <source>
        <dbReference type="ARBA" id="ARBA00022617"/>
    </source>
</evidence>
<dbReference type="PANTHER" id="PTHR37823">
    <property type="entry name" value="CYTOCHROME C-553-LIKE"/>
    <property type="match status" value="1"/>
</dbReference>
<evidence type="ECO:0000256" key="5">
    <source>
        <dbReference type="ARBA" id="ARBA00023004"/>
    </source>
</evidence>
<accession>A0ABY9RFP2</accession>
<reference evidence="8" key="1">
    <citation type="submission" date="2023-09" db="EMBL/GenBank/DDBJ databases">
        <title>Undibacterium sp. 20NA77.5 isolated from freshwater.</title>
        <authorList>
            <person name="Le V."/>
            <person name="Ko S.-R."/>
            <person name="Ahn C.-Y."/>
            <person name="Oh H.-M."/>
        </authorList>
    </citation>
    <scope>NUCLEOTIDE SEQUENCE</scope>
    <source>
        <strain evidence="8">20NA77.5</strain>
    </source>
</reference>
<dbReference type="PANTHER" id="PTHR37823:SF1">
    <property type="entry name" value="CYTOCHROME C-553-LIKE"/>
    <property type="match status" value="1"/>
</dbReference>
<sequence>MHRLCGYASTEKGFIRAWLQRLASGMALASTLLLGQTVVAAGIDGVSVTASLLEQTGASIDEPRLEVTAGGKTLSLSRSELLLRSQVITVQKDSAYQRTMQYRAVPISVLLPSAADHASVQFVASDGFVANIAGQDLAGVGQAYLAIEELAHPWPPIDANNPHKTASAGPFYLVWLDPVAGKISNEQWPYQVAKIRVEQPLLQRYPRLAPAQINASAPAMRGLQVFLKNCAVCHKMNGAGDAEIGPDLNLPYNPTQYFQTEFLRKLIRQPSAVRTWKTSLMPGFDVKTISNAELDDLLSYLKAMAKSQKHESVKRQ</sequence>
<evidence type="ECO:0000256" key="4">
    <source>
        <dbReference type="ARBA" id="ARBA00022982"/>
    </source>
</evidence>
<dbReference type="InterPro" id="IPR051811">
    <property type="entry name" value="Cytochrome_c550/c551-like"/>
</dbReference>
<evidence type="ECO:0000256" key="3">
    <source>
        <dbReference type="ARBA" id="ARBA00022723"/>
    </source>
</evidence>
<proteinExistence type="predicted"/>
<feature type="domain" description="Cytochrome c" evidence="7">
    <location>
        <begin position="217"/>
        <end position="305"/>
    </location>
</feature>
<evidence type="ECO:0000313" key="8">
    <source>
        <dbReference type="EMBL" id="WMW80046.1"/>
    </source>
</evidence>
<evidence type="ECO:0000256" key="6">
    <source>
        <dbReference type="PROSITE-ProRule" id="PRU00433"/>
    </source>
</evidence>
<evidence type="ECO:0000256" key="1">
    <source>
        <dbReference type="ARBA" id="ARBA00022448"/>
    </source>
</evidence>
<evidence type="ECO:0000259" key="7">
    <source>
        <dbReference type="PROSITE" id="PS51007"/>
    </source>
</evidence>
<dbReference type="RefSeq" id="WP_309481539.1">
    <property type="nucleotide sequence ID" value="NZ_CP133720.1"/>
</dbReference>